<dbReference type="HOGENOM" id="CLU_1843002_0_0_4"/>
<dbReference type="Proteomes" id="UP000001416">
    <property type="component" value="Chromosome"/>
</dbReference>
<feature type="transmembrane region" description="Helical" evidence="1">
    <location>
        <begin position="12"/>
        <end position="32"/>
    </location>
</feature>
<gene>
    <name evidence="2" type="ordered locus">NE1297</name>
</gene>
<accession>Q82V14</accession>
<dbReference type="STRING" id="228410.NE1297"/>
<reference evidence="2 3" key="1">
    <citation type="journal article" date="2003" name="J. Bacteriol.">
        <title>Complete genome sequence of the ammonia-oxidizing bacterium and obligate chemolithoautotroph Nitrosomonas europaea.</title>
        <authorList>
            <person name="Chain P."/>
            <person name="Lamerdin J."/>
            <person name="Larimer F."/>
            <person name="Regala W."/>
            <person name="Land M."/>
            <person name="Hauser L."/>
            <person name="Hooper A."/>
            <person name="Klotz M."/>
            <person name="Norton J."/>
            <person name="Sayavedra-Soto L."/>
            <person name="Arciero D."/>
            <person name="Hommes N."/>
            <person name="Whittaker M."/>
            <person name="Arp D."/>
        </authorList>
    </citation>
    <scope>NUCLEOTIDE SEQUENCE [LARGE SCALE GENOMIC DNA]</scope>
    <source>
        <strain evidence="3">ATCC 19718 / CIP 103999 / KCTC 2705 / NBRC 14298</strain>
    </source>
</reference>
<keyword evidence="3" id="KW-1185">Reference proteome</keyword>
<protein>
    <submittedName>
        <fullName evidence="2">Uncharacterized protein</fullName>
    </submittedName>
</protein>
<evidence type="ECO:0000256" key="1">
    <source>
        <dbReference type="SAM" id="Phobius"/>
    </source>
</evidence>
<keyword evidence="1" id="KW-0472">Membrane</keyword>
<dbReference type="KEGG" id="neu:NE1297"/>
<proteinExistence type="predicted"/>
<dbReference type="RefSeq" id="WP_011111875.1">
    <property type="nucleotide sequence ID" value="NC_004757.1"/>
</dbReference>
<dbReference type="GeneID" id="87104472"/>
<dbReference type="AlphaFoldDB" id="Q82V14"/>
<evidence type="ECO:0000313" key="3">
    <source>
        <dbReference type="Proteomes" id="UP000001416"/>
    </source>
</evidence>
<keyword evidence="1" id="KW-0812">Transmembrane</keyword>
<evidence type="ECO:0000313" key="2">
    <source>
        <dbReference type="EMBL" id="CAD85208.1"/>
    </source>
</evidence>
<sequence>MGTHDREGLLTRYRISFLVNIILLVIILAYLFKLSQTGIPVKVVSYEKQDLTVKNLETLTRNELDSERTEGVLVIKKKDGEQADLVFYGKGLAGMTAGAGSSIKELMLQLGSGSTDAYAGDDNCRSVLVFRGQVYCIPW</sequence>
<keyword evidence="1" id="KW-1133">Transmembrane helix</keyword>
<name>Q82V14_NITEU</name>
<dbReference type="EMBL" id="AL954747">
    <property type="protein sequence ID" value="CAD85208.1"/>
    <property type="molecule type" value="Genomic_DNA"/>
</dbReference>
<organism evidence="2 3">
    <name type="scientific">Nitrosomonas europaea (strain ATCC 19718 / CIP 103999 / KCTC 2705 / NBRC 14298)</name>
    <dbReference type="NCBI Taxonomy" id="228410"/>
    <lineage>
        <taxon>Bacteria</taxon>
        <taxon>Pseudomonadati</taxon>
        <taxon>Pseudomonadota</taxon>
        <taxon>Betaproteobacteria</taxon>
        <taxon>Nitrosomonadales</taxon>
        <taxon>Nitrosomonadaceae</taxon>
        <taxon>Nitrosomonas</taxon>
    </lineage>
</organism>